<dbReference type="Pfam" id="PF02537">
    <property type="entry name" value="CRCB"/>
    <property type="match status" value="1"/>
</dbReference>
<dbReference type="InterPro" id="IPR003691">
    <property type="entry name" value="FluC"/>
</dbReference>
<feature type="transmembrane region" description="Helical" evidence="10">
    <location>
        <begin position="100"/>
        <end position="127"/>
    </location>
</feature>
<evidence type="ECO:0000256" key="1">
    <source>
        <dbReference type="ARBA" id="ARBA00004651"/>
    </source>
</evidence>
<evidence type="ECO:0000256" key="5">
    <source>
        <dbReference type="ARBA" id="ARBA00023136"/>
    </source>
</evidence>
<evidence type="ECO:0000256" key="7">
    <source>
        <dbReference type="ARBA" id="ARBA00035120"/>
    </source>
</evidence>
<organism evidence="11 12">
    <name type="scientific">Microbacterium sediminis</name>
    <dbReference type="NCBI Taxonomy" id="904291"/>
    <lineage>
        <taxon>Bacteria</taxon>
        <taxon>Bacillati</taxon>
        <taxon>Actinomycetota</taxon>
        <taxon>Actinomycetes</taxon>
        <taxon>Micrococcales</taxon>
        <taxon>Microbacteriaceae</taxon>
        <taxon>Microbacterium</taxon>
    </lineage>
</organism>
<evidence type="ECO:0000313" key="12">
    <source>
        <dbReference type="Proteomes" id="UP000093355"/>
    </source>
</evidence>
<keyword evidence="6" id="KW-0407">Ion channel</keyword>
<evidence type="ECO:0000313" key="11">
    <source>
        <dbReference type="EMBL" id="OCG73640.1"/>
    </source>
</evidence>
<keyword evidence="3 10" id="KW-0812">Transmembrane</keyword>
<comment type="caution">
    <text evidence="11">The sequence shown here is derived from an EMBL/GenBank/DDBJ whole genome shotgun (WGS) entry which is preliminary data.</text>
</comment>
<dbReference type="AlphaFoldDB" id="A0A1B9NAM2"/>
<comment type="similarity">
    <text evidence="7 10">Belongs to the fluoride channel Fluc/FEX (TC 1.A.43) family.</text>
</comment>
<keyword evidence="4 10" id="KW-1133">Transmembrane helix</keyword>
<evidence type="ECO:0000256" key="9">
    <source>
        <dbReference type="ARBA" id="ARBA00049940"/>
    </source>
</evidence>
<evidence type="ECO:0000256" key="6">
    <source>
        <dbReference type="ARBA" id="ARBA00023303"/>
    </source>
</evidence>
<keyword evidence="6" id="KW-0813">Transport</keyword>
<evidence type="ECO:0000256" key="4">
    <source>
        <dbReference type="ARBA" id="ARBA00022989"/>
    </source>
</evidence>
<evidence type="ECO:0000256" key="2">
    <source>
        <dbReference type="ARBA" id="ARBA00022475"/>
    </source>
</evidence>
<dbReference type="STRING" id="904291.A7J15_07825"/>
<reference evidence="11 12" key="1">
    <citation type="submission" date="2016-05" db="EMBL/GenBank/DDBJ databases">
        <authorList>
            <person name="Lavstsen T."/>
            <person name="Jespersen J.S."/>
        </authorList>
    </citation>
    <scope>NUCLEOTIDE SEQUENCE [LARGE SCALE GENOMIC DNA]</scope>
    <source>
        <strain evidence="11 12">YLB-01</strain>
    </source>
</reference>
<keyword evidence="5 10" id="KW-0472">Membrane</keyword>
<name>A0A1B9NAM2_9MICO</name>
<comment type="catalytic activity">
    <reaction evidence="8">
        <text>fluoride(in) = fluoride(out)</text>
        <dbReference type="Rhea" id="RHEA:76159"/>
        <dbReference type="ChEBI" id="CHEBI:17051"/>
    </reaction>
    <physiologicalReaction direction="left-to-right" evidence="8">
        <dbReference type="Rhea" id="RHEA:76160"/>
    </physiologicalReaction>
</comment>
<dbReference type="GO" id="GO:0005886">
    <property type="term" value="C:plasma membrane"/>
    <property type="evidence" value="ECO:0007669"/>
    <property type="project" value="UniProtKB-SubCell"/>
</dbReference>
<accession>A0A1B9NAM2</accession>
<keyword evidence="6" id="KW-0406">Ion transport</keyword>
<keyword evidence="12" id="KW-1185">Reference proteome</keyword>
<dbReference type="Proteomes" id="UP000093355">
    <property type="component" value="Unassembled WGS sequence"/>
</dbReference>
<proteinExistence type="inferred from homology"/>
<comment type="subcellular location">
    <subcellularLocation>
        <location evidence="1">Cell membrane</location>
        <topology evidence="1">Multi-pass membrane protein</topology>
    </subcellularLocation>
</comment>
<keyword evidence="2 10" id="KW-1003">Cell membrane</keyword>
<feature type="transmembrane region" description="Helical" evidence="10">
    <location>
        <begin position="28"/>
        <end position="52"/>
    </location>
</feature>
<protein>
    <recommendedName>
        <fullName evidence="10">Fluoride-specific ion channel</fullName>
    </recommendedName>
</protein>
<sequence>MLPLVVAGGAIGVAARYGATAGNDDPLLGLPMIMLVNVLGSGLLGLVVGWAGDRPRTRAFLGTGVLGGFTSYSALAPAMALLAGDLDLGVFATSPLSATAFALLLLIGAVMALVALPVAVAAVGYALGARIAGRP</sequence>
<evidence type="ECO:0000256" key="3">
    <source>
        <dbReference type="ARBA" id="ARBA00022692"/>
    </source>
</evidence>
<gene>
    <name evidence="11" type="ORF">A7J15_07825</name>
</gene>
<dbReference type="EMBL" id="LXMD01000024">
    <property type="protein sequence ID" value="OCG73640.1"/>
    <property type="molecule type" value="Genomic_DNA"/>
</dbReference>
<feature type="transmembrane region" description="Helical" evidence="10">
    <location>
        <begin position="59"/>
        <end position="80"/>
    </location>
</feature>
<dbReference type="GO" id="GO:0034220">
    <property type="term" value="P:monoatomic ion transmembrane transport"/>
    <property type="evidence" value="ECO:0007669"/>
    <property type="project" value="UniProtKB-KW"/>
</dbReference>
<evidence type="ECO:0000256" key="10">
    <source>
        <dbReference type="RuleBase" id="RU004340"/>
    </source>
</evidence>
<evidence type="ECO:0000256" key="8">
    <source>
        <dbReference type="ARBA" id="ARBA00035585"/>
    </source>
</evidence>
<comment type="function">
    <text evidence="9">Fluoride-specific ion channel. Important for reducing fluoride concentration in the cell, thus reducing its toxicity.</text>
</comment>